<feature type="transmembrane region" description="Helical" evidence="6">
    <location>
        <begin position="89"/>
        <end position="106"/>
    </location>
</feature>
<keyword evidence="2" id="KW-1003">Cell membrane</keyword>
<dbReference type="GO" id="GO:0005886">
    <property type="term" value="C:plasma membrane"/>
    <property type="evidence" value="ECO:0007669"/>
    <property type="project" value="UniProtKB-ARBA"/>
</dbReference>
<evidence type="ECO:0000256" key="2">
    <source>
        <dbReference type="ARBA" id="ARBA00022475"/>
    </source>
</evidence>
<dbReference type="AlphaFoldDB" id="A0A3E4PYI4"/>
<evidence type="ECO:0000256" key="4">
    <source>
        <dbReference type="ARBA" id="ARBA00022989"/>
    </source>
</evidence>
<dbReference type="InterPro" id="IPR003339">
    <property type="entry name" value="ABC/ECF_trnsptr_transmembrane"/>
</dbReference>
<feature type="transmembrane region" description="Helical" evidence="6">
    <location>
        <begin position="67"/>
        <end position="83"/>
    </location>
</feature>
<keyword evidence="4 6" id="KW-1133">Transmembrane helix</keyword>
<evidence type="ECO:0000313" key="8">
    <source>
        <dbReference type="Proteomes" id="UP000261324"/>
    </source>
</evidence>
<feature type="transmembrane region" description="Helical" evidence="6">
    <location>
        <begin position="220"/>
        <end position="238"/>
    </location>
</feature>
<proteinExistence type="predicted"/>
<protein>
    <submittedName>
        <fullName evidence="7">Energy-coupling factor transporter transmembrane protein EcfT</fullName>
    </submittedName>
</protein>
<dbReference type="Proteomes" id="UP000261324">
    <property type="component" value="Unassembled WGS sequence"/>
</dbReference>
<evidence type="ECO:0000256" key="1">
    <source>
        <dbReference type="ARBA" id="ARBA00004141"/>
    </source>
</evidence>
<dbReference type="PANTHER" id="PTHR34857:SF2">
    <property type="entry name" value="SLL0384 PROTEIN"/>
    <property type="match status" value="1"/>
</dbReference>
<dbReference type="Pfam" id="PF02361">
    <property type="entry name" value="CbiQ"/>
    <property type="match status" value="1"/>
</dbReference>
<dbReference type="CDD" id="cd16914">
    <property type="entry name" value="EcfT"/>
    <property type="match status" value="1"/>
</dbReference>
<name>A0A3E4PYI4_9FIRM</name>
<dbReference type="EMBL" id="QSRA01000005">
    <property type="protein sequence ID" value="RGK84855.1"/>
    <property type="molecule type" value="Genomic_DNA"/>
</dbReference>
<organism evidence="7 8">
    <name type="scientific">Dorea formicigenerans</name>
    <dbReference type="NCBI Taxonomy" id="39486"/>
    <lineage>
        <taxon>Bacteria</taxon>
        <taxon>Bacillati</taxon>
        <taxon>Bacillota</taxon>
        <taxon>Clostridia</taxon>
        <taxon>Lachnospirales</taxon>
        <taxon>Lachnospiraceae</taxon>
        <taxon>Dorea</taxon>
    </lineage>
</organism>
<dbReference type="RefSeq" id="WP_117659178.1">
    <property type="nucleotide sequence ID" value="NZ_CABHNI010000015.1"/>
</dbReference>
<dbReference type="PANTHER" id="PTHR34857">
    <property type="entry name" value="SLL0384 PROTEIN"/>
    <property type="match status" value="1"/>
</dbReference>
<sequence>MKSILYDTKPTIRQMYLDPRTKILLCVTVSFVMIASDNTGVMRYVLPCMALIPLAAFIILKKYAIAAYYAVLYMISIILPDYAMEHFPAIVNILFTGIIAIFTKILPGMSMFSFLILTTTVSEFVAAMDSLHIPKSFTIPVSVMFRFFPTIKEEYSAIRDAMRLRNVGSWRNPTKMLEYRMVPLLTGLLSIGNELSASALTRGLDAPNRRTNVCPIGFHWQDAIAMLFCTIVITLYALSSAFGW</sequence>
<evidence type="ECO:0000256" key="5">
    <source>
        <dbReference type="ARBA" id="ARBA00023136"/>
    </source>
</evidence>
<accession>A0A3E4PYI4</accession>
<keyword evidence="3 6" id="KW-0812">Transmembrane</keyword>
<evidence type="ECO:0000256" key="6">
    <source>
        <dbReference type="SAM" id="Phobius"/>
    </source>
</evidence>
<feature type="transmembrane region" description="Helical" evidence="6">
    <location>
        <begin position="42"/>
        <end position="60"/>
    </location>
</feature>
<comment type="subcellular location">
    <subcellularLocation>
        <location evidence="1">Membrane</location>
        <topology evidence="1">Multi-pass membrane protein</topology>
    </subcellularLocation>
</comment>
<dbReference type="InterPro" id="IPR051611">
    <property type="entry name" value="ECF_transporter_component"/>
</dbReference>
<evidence type="ECO:0000256" key="3">
    <source>
        <dbReference type="ARBA" id="ARBA00022692"/>
    </source>
</evidence>
<gene>
    <name evidence="7" type="ORF">DXC93_05080</name>
</gene>
<reference evidence="7 8" key="1">
    <citation type="submission" date="2018-08" db="EMBL/GenBank/DDBJ databases">
        <title>A genome reference for cultivated species of the human gut microbiota.</title>
        <authorList>
            <person name="Zou Y."/>
            <person name="Xue W."/>
            <person name="Luo G."/>
        </authorList>
    </citation>
    <scope>NUCLEOTIDE SEQUENCE [LARGE SCALE GENOMIC DNA]</scope>
    <source>
        <strain evidence="7 8">TF09-3</strain>
    </source>
</reference>
<comment type="caution">
    <text evidence="7">The sequence shown here is derived from an EMBL/GenBank/DDBJ whole genome shotgun (WGS) entry which is preliminary data.</text>
</comment>
<evidence type="ECO:0000313" key="7">
    <source>
        <dbReference type="EMBL" id="RGK84855.1"/>
    </source>
</evidence>
<keyword evidence="5 6" id="KW-0472">Membrane</keyword>